<name>A0A0K6FQD6_9AGAM</name>
<protein>
    <submittedName>
        <fullName evidence="6">Set1/Ash2 histone methyltransferase complex subunit ASH2</fullName>
    </submittedName>
</protein>
<evidence type="ECO:0000256" key="2">
    <source>
        <dbReference type="ARBA" id="ARBA00023242"/>
    </source>
</evidence>
<evidence type="ECO:0000256" key="3">
    <source>
        <dbReference type="ARBA" id="ARBA00038149"/>
    </source>
</evidence>
<feature type="region of interest" description="Disordered" evidence="4">
    <location>
        <begin position="528"/>
        <end position="586"/>
    </location>
</feature>
<accession>A0A0K6FQD6</accession>
<dbReference type="GO" id="GO:0016811">
    <property type="term" value="F:hydrolase activity, acting on carbon-nitrogen (but not peptide) bonds, in linear amides"/>
    <property type="evidence" value="ECO:0007669"/>
    <property type="project" value="InterPro"/>
</dbReference>
<evidence type="ECO:0000313" key="6">
    <source>
        <dbReference type="EMBL" id="CUA68209.1"/>
    </source>
</evidence>
<dbReference type="GO" id="GO:0000976">
    <property type="term" value="F:transcription cis-regulatory region binding"/>
    <property type="evidence" value="ECO:0007669"/>
    <property type="project" value="TreeGrafter"/>
</dbReference>
<keyword evidence="7" id="KW-1185">Reference proteome</keyword>
<dbReference type="PROSITE" id="PS50188">
    <property type="entry name" value="B302_SPRY"/>
    <property type="match status" value="1"/>
</dbReference>
<dbReference type="InterPro" id="IPR003877">
    <property type="entry name" value="SPRY_dom"/>
</dbReference>
<dbReference type="InterPro" id="IPR013320">
    <property type="entry name" value="ConA-like_dom_sf"/>
</dbReference>
<dbReference type="EMBL" id="CYGV01000335">
    <property type="protein sequence ID" value="CUA68209.1"/>
    <property type="molecule type" value="Genomic_DNA"/>
</dbReference>
<dbReference type="SMART" id="SM00449">
    <property type="entry name" value="SPRY"/>
    <property type="match status" value="1"/>
</dbReference>
<evidence type="ECO:0000259" key="5">
    <source>
        <dbReference type="PROSITE" id="PS50188"/>
    </source>
</evidence>
<feature type="compositionally biased region" description="Basic and acidic residues" evidence="4">
    <location>
        <begin position="532"/>
        <end position="559"/>
    </location>
</feature>
<dbReference type="InterPro" id="IPR043136">
    <property type="entry name" value="B30.2/SPRY_sf"/>
</dbReference>
<dbReference type="PANTHER" id="PTHR10598:SF0">
    <property type="entry name" value="SET1_ASH2 HISTONE METHYLTRANSFERASE COMPLEX SUBUNIT ASH2"/>
    <property type="match status" value="1"/>
</dbReference>
<dbReference type="InterPro" id="IPR037353">
    <property type="entry name" value="ASH2"/>
</dbReference>
<keyword evidence="6" id="KW-0808">Transferase</keyword>
<sequence>MSTSTSGNGRKRRLAQSDMEDSYSPTPSEHNLLEGEGDIPRSHSRNSPNPPPNKKKSALSGVQSGLKHSHSPSPGPSSKKGTGPPRTAPKNLDDIKSGISQPIIYNFKVTSEDQLEGVSRGPVFLPISEKDTSDFRITADIPMNRQGFRYIPAGPSRIPGIICRTLESPPASCVHVSWEDRSPFVRVTEDGLRMTTDKGYRSARLNVPIREGKWYFEVVIERGGGEGKGDVANPEGAHVRLGWARREAPLNGPVGLDGYSYGMRDKTGEKVTLSRPKPYGRPFRTGDVIGLYISLPSRREAQPGDPTDPARMMRKRIPIQFKHQLYFESMEYRVPKEMEALLEQNNKPAAPALPSPPKRSAKKLPERTRPKPVAAPVMRPLPILQGSKIAFFVNGECQGVAFEDVYDYLQLRADPKSSSAKGSRRGGAVEAFQRERENIFDDGWLGYYPFISVFGGGIARINAGPDFQFRPPDDIDALLESKDGAPTVKQENSTPAWRPLQERYSEFMAEQWALDAKEEAHAKAAIEANEAENARRAEAAKRKREEQRRREALKAERDAGTATPPIEGTPGATTPQNMEPDVPPDGLSHLGTDVAYVYQVVDASAAWDALAAMDGVLINSGSSCLQSIYVAFLSNATKSILIWGQRAAQHKIDIGCPVVWDYHVIMVLVACPKESEPYESLADRTYIVDFDSTLGTLTTWKDYSSFTFQTHLFQDGVFDSTLQGMFRIIPAARFVDQFASDRSHMMKTDAEGVTQYVMPPPSYDVIVGPGAGARGVTNNLMDEFVCMPEGGIIGSRLLRMDDFLSLRWVHVQPDGDFGDHGVLEELLN</sequence>
<dbReference type="GO" id="GO:0032259">
    <property type="term" value="P:methylation"/>
    <property type="evidence" value="ECO:0007669"/>
    <property type="project" value="UniProtKB-KW"/>
</dbReference>
<dbReference type="Pfam" id="PF00622">
    <property type="entry name" value="SPRY"/>
    <property type="match status" value="1"/>
</dbReference>
<dbReference type="PANTHER" id="PTHR10598">
    <property type="entry name" value="SET1/ASH2 HISTONE METHYLTRANSFERASE COMPLEX SUBUNIT ASH2"/>
    <property type="match status" value="1"/>
</dbReference>
<dbReference type="Proteomes" id="UP000044841">
    <property type="component" value="Unassembled WGS sequence"/>
</dbReference>
<comment type="similarity">
    <text evidence="3">Belongs to the cclA family.</text>
</comment>
<dbReference type="SUPFAM" id="SSF49899">
    <property type="entry name" value="Concanavalin A-like lectins/glucanases"/>
    <property type="match status" value="1"/>
</dbReference>
<gene>
    <name evidence="6" type="ORF">RSOLAG22IIIB_03449</name>
</gene>
<proteinExistence type="inferred from homology"/>
<dbReference type="InterPro" id="IPR001870">
    <property type="entry name" value="B30.2/SPRY"/>
</dbReference>
<feature type="compositionally biased region" description="Low complexity" evidence="4">
    <location>
        <begin position="76"/>
        <end position="85"/>
    </location>
</feature>
<evidence type="ECO:0000256" key="4">
    <source>
        <dbReference type="SAM" id="MobiDB-lite"/>
    </source>
</evidence>
<dbReference type="InterPro" id="IPR037132">
    <property type="entry name" value="N_Gln_amidohydro_ab_roll_sf"/>
</dbReference>
<dbReference type="Gene3D" id="3.10.620.10">
    <property type="entry name" value="Protein N-terminal glutamine amidohydrolase, alpha beta roll"/>
    <property type="match status" value="1"/>
</dbReference>
<dbReference type="GO" id="GO:0048188">
    <property type="term" value="C:Set1C/COMPASS complex"/>
    <property type="evidence" value="ECO:0007669"/>
    <property type="project" value="InterPro"/>
</dbReference>
<dbReference type="GO" id="GO:0008168">
    <property type="term" value="F:methyltransferase activity"/>
    <property type="evidence" value="ECO:0007669"/>
    <property type="project" value="UniProtKB-KW"/>
</dbReference>
<evidence type="ECO:0000256" key="1">
    <source>
        <dbReference type="ARBA" id="ARBA00004123"/>
    </source>
</evidence>
<dbReference type="InterPro" id="IPR023128">
    <property type="entry name" value="Prot_N_Gln_amidohydro_ab_roll"/>
</dbReference>
<dbReference type="AlphaFoldDB" id="A0A0K6FQD6"/>
<comment type="subcellular location">
    <subcellularLocation>
        <location evidence="1">Nucleus</location>
    </subcellularLocation>
</comment>
<dbReference type="Gene3D" id="2.60.120.920">
    <property type="match status" value="1"/>
</dbReference>
<feature type="domain" description="B30.2/SPRY" evidence="5">
    <location>
        <begin position="153"/>
        <end position="349"/>
    </location>
</feature>
<keyword evidence="2" id="KW-0539">Nucleus</keyword>
<evidence type="ECO:0000313" key="7">
    <source>
        <dbReference type="Proteomes" id="UP000044841"/>
    </source>
</evidence>
<dbReference type="CDD" id="cd12872">
    <property type="entry name" value="SPRY_Ash2"/>
    <property type="match status" value="1"/>
</dbReference>
<reference evidence="6 7" key="1">
    <citation type="submission" date="2015-07" db="EMBL/GenBank/DDBJ databases">
        <authorList>
            <person name="Noorani M."/>
        </authorList>
    </citation>
    <scope>NUCLEOTIDE SEQUENCE [LARGE SCALE GENOMIC DNA]</scope>
    <source>
        <strain evidence="6">BBA 69670</strain>
    </source>
</reference>
<dbReference type="Pfam" id="PF09764">
    <property type="entry name" value="Nt_Gln_amidase"/>
    <property type="match status" value="1"/>
</dbReference>
<keyword evidence="6" id="KW-0489">Methyltransferase</keyword>
<feature type="region of interest" description="Disordered" evidence="4">
    <location>
        <begin position="347"/>
        <end position="371"/>
    </location>
</feature>
<organism evidence="6 7">
    <name type="scientific">Rhizoctonia solani</name>
    <dbReference type="NCBI Taxonomy" id="456999"/>
    <lineage>
        <taxon>Eukaryota</taxon>
        <taxon>Fungi</taxon>
        <taxon>Dikarya</taxon>
        <taxon>Basidiomycota</taxon>
        <taxon>Agaricomycotina</taxon>
        <taxon>Agaricomycetes</taxon>
        <taxon>Cantharellales</taxon>
        <taxon>Ceratobasidiaceae</taxon>
        <taxon>Rhizoctonia</taxon>
    </lineage>
</organism>
<feature type="region of interest" description="Disordered" evidence="4">
    <location>
        <begin position="1"/>
        <end position="95"/>
    </location>
</feature>